<dbReference type="VEuPathDB" id="TriTrypDB:TvY486_0501190"/>
<evidence type="ECO:0000313" key="2">
    <source>
        <dbReference type="EMBL" id="CCC47910.1"/>
    </source>
</evidence>
<feature type="region of interest" description="Disordered" evidence="1">
    <location>
        <begin position="155"/>
        <end position="213"/>
    </location>
</feature>
<accession>G0TVE4</accession>
<feature type="compositionally biased region" description="Acidic residues" evidence="1">
    <location>
        <begin position="288"/>
        <end position="298"/>
    </location>
</feature>
<name>G0TVE4_TRYVY</name>
<sequence length="458" mass="50766">MESYKDVLMSQPPAMYTLPAQQLQTSSISLENYKGILLCARPTNVPHGVSTQLRGSNGEYLTTATGAPAPTFIPGGGSNTQLGLGPSMEDRMLAERNHRIRLENTKNRRANTYAVVTRHKRWLRSFAEQMRKMKEEEVSREVEMARRAAFLRKQQAQKRVETVVQPRVQSEDVGSGGRDLEINEKSRVGVPGTDDEEKKGKGGRKGNKKKPKWALTEDEALEDEIAEADDLLKFAKNLDYDKYISDYEVAGALAVMRDRVKEIARENNWSKESMEQAVNECSESSVGYEEDEEGEDGEDEHKDSHIAQQKPKKLTSTTAARKAVSAHAAEHSKGWDNSTSIAGVLRSALMLDTIRLAERILLSSPSIQKIHNKFSLARVLQRCVVSGEDVTEAMQKPSIGGCKGLEREPVVVKMQPAATGLEPLAAGAGTGERRVLVDMQKAKDRTQGLPYLYRCPAI</sequence>
<feature type="compositionally biased region" description="Basic and acidic residues" evidence="1">
    <location>
        <begin position="178"/>
        <end position="187"/>
    </location>
</feature>
<evidence type="ECO:0000256" key="1">
    <source>
        <dbReference type="SAM" id="MobiDB-lite"/>
    </source>
</evidence>
<dbReference type="PANTHER" id="PTHR41747">
    <property type="entry name" value="CHROMOSOME UNDETERMINED SCAFFOLD_128, WHOLE GENOME SHOTGUN SEQUENCE"/>
    <property type="match status" value="1"/>
</dbReference>
<proteinExistence type="predicted"/>
<feature type="compositionally biased region" description="Basic residues" evidence="1">
    <location>
        <begin position="201"/>
        <end position="212"/>
    </location>
</feature>
<reference evidence="2" key="1">
    <citation type="journal article" date="2012" name="Proc. Natl. Acad. Sci. U.S.A.">
        <title>Antigenic diversity is generated by distinct evolutionary mechanisms in African trypanosome species.</title>
        <authorList>
            <person name="Jackson A.P."/>
            <person name="Berry A."/>
            <person name="Aslett M."/>
            <person name="Allison H.C."/>
            <person name="Burton P."/>
            <person name="Vavrova-Anderson J."/>
            <person name="Brown R."/>
            <person name="Browne H."/>
            <person name="Corton N."/>
            <person name="Hauser H."/>
            <person name="Gamble J."/>
            <person name="Gilderthorp R."/>
            <person name="Marcello L."/>
            <person name="McQuillan J."/>
            <person name="Otto T.D."/>
            <person name="Quail M.A."/>
            <person name="Sanders M.J."/>
            <person name="van Tonder A."/>
            <person name="Ginger M.L."/>
            <person name="Field M.C."/>
            <person name="Barry J.D."/>
            <person name="Hertz-Fowler C."/>
            <person name="Berriman M."/>
        </authorList>
    </citation>
    <scope>NUCLEOTIDE SEQUENCE</scope>
    <source>
        <strain evidence="2">Y486</strain>
    </source>
</reference>
<gene>
    <name evidence="2" type="ORF">TVY486_0501190</name>
</gene>
<organism evidence="2">
    <name type="scientific">Trypanosoma vivax (strain Y486)</name>
    <dbReference type="NCBI Taxonomy" id="1055687"/>
    <lineage>
        <taxon>Eukaryota</taxon>
        <taxon>Discoba</taxon>
        <taxon>Euglenozoa</taxon>
        <taxon>Kinetoplastea</taxon>
        <taxon>Metakinetoplastina</taxon>
        <taxon>Trypanosomatida</taxon>
        <taxon>Trypanosomatidae</taxon>
        <taxon>Trypanosoma</taxon>
        <taxon>Duttonella</taxon>
    </lineage>
</organism>
<dbReference type="OMA" id="RANNWSV"/>
<feature type="region of interest" description="Disordered" evidence="1">
    <location>
        <begin position="274"/>
        <end position="334"/>
    </location>
</feature>
<dbReference type="EMBL" id="HE573021">
    <property type="protein sequence ID" value="CCC47910.1"/>
    <property type="molecule type" value="Genomic_DNA"/>
</dbReference>
<dbReference type="PANTHER" id="PTHR41747:SF1">
    <property type="entry name" value="CHROMOSOME UNDETERMINED SCAFFOLD_128, WHOLE GENOME SHOTGUN SEQUENCE"/>
    <property type="match status" value="1"/>
</dbReference>
<dbReference type="AlphaFoldDB" id="G0TVE4"/>
<protein>
    <submittedName>
        <fullName evidence="2">Uncharacterized protein</fullName>
    </submittedName>
</protein>